<dbReference type="PANTHER" id="PTHR30532">
    <property type="entry name" value="IRON III DICITRATE-BINDING PERIPLASMIC PROTEIN"/>
    <property type="match status" value="1"/>
</dbReference>
<comment type="similarity">
    <text evidence="2">Belongs to the bacterial solute-binding protein 8 family.</text>
</comment>
<dbReference type="InterPro" id="IPR051313">
    <property type="entry name" value="Bact_iron-sidero_bind"/>
</dbReference>
<dbReference type="Gene3D" id="3.40.50.1980">
    <property type="entry name" value="Nitrogenase molybdenum iron protein domain"/>
    <property type="match status" value="2"/>
</dbReference>
<feature type="domain" description="Fe/B12 periplasmic-binding" evidence="7">
    <location>
        <begin position="65"/>
        <end position="329"/>
    </location>
</feature>
<evidence type="ECO:0000256" key="4">
    <source>
        <dbReference type="ARBA" id="ARBA00022729"/>
    </source>
</evidence>
<organism evidence="8 9">
    <name type="scientific">Paenibacillus sepulcri</name>
    <dbReference type="NCBI Taxonomy" id="359917"/>
    <lineage>
        <taxon>Bacteria</taxon>
        <taxon>Bacillati</taxon>
        <taxon>Bacillota</taxon>
        <taxon>Bacilli</taxon>
        <taxon>Bacillales</taxon>
        <taxon>Paenibacillaceae</taxon>
        <taxon>Paenibacillus</taxon>
    </lineage>
</organism>
<comment type="subcellular location">
    <subcellularLocation>
        <location evidence="1">Cell envelope</location>
    </subcellularLocation>
</comment>
<accession>A0ABS7C3C6</accession>
<dbReference type="InterPro" id="IPR002491">
    <property type="entry name" value="ABC_transptr_periplasmic_BD"/>
</dbReference>
<keyword evidence="3" id="KW-0813">Transport</keyword>
<dbReference type="Proteomes" id="UP001519887">
    <property type="component" value="Unassembled WGS sequence"/>
</dbReference>
<dbReference type="PANTHER" id="PTHR30532:SF26">
    <property type="entry name" value="IRON(3+)-HYDROXAMATE-BINDING PROTEIN FHUD"/>
    <property type="match status" value="1"/>
</dbReference>
<evidence type="ECO:0000313" key="8">
    <source>
        <dbReference type="EMBL" id="MBW7455417.1"/>
    </source>
</evidence>
<feature type="compositionally biased region" description="Basic and acidic residues" evidence="6">
    <location>
        <begin position="41"/>
        <end position="55"/>
    </location>
</feature>
<keyword evidence="4" id="KW-0732">Signal</keyword>
<gene>
    <name evidence="8" type="ORF">K0U00_15430</name>
</gene>
<evidence type="ECO:0000256" key="6">
    <source>
        <dbReference type="SAM" id="MobiDB-lite"/>
    </source>
</evidence>
<evidence type="ECO:0000256" key="5">
    <source>
        <dbReference type="SAM" id="Coils"/>
    </source>
</evidence>
<dbReference type="Pfam" id="PF01497">
    <property type="entry name" value="Peripla_BP_2"/>
    <property type="match status" value="1"/>
</dbReference>
<protein>
    <submittedName>
        <fullName evidence="8">ABC transporter substrate-binding protein</fullName>
    </submittedName>
</protein>
<evidence type="ECO:0000256" key="1">
    <source>
        <dbReference type="ARBA" id="ARBA00004196"/>
    </source>
</evidence>
<name>A0ABS7C3C6_9BACL</name>
<dbReference type="EMBL" id="JAHZIK010000360">
    <property type="protein sequence ID" value="MBW7455417.1"/>
    <property type="molecule type" value="Genomic_DNA"/>
</dbReference>
<evidence type="ECO:0000256" key="3">
    <source>
        <dbReference type="ARBA" id="ARBA00022448"/>
    </source>
</evidence>
<keyword evidence="9" id="KW-1185">Reference proteome</keyword>
<keyword evidence="5" id="KW-0175">Coiled coil</keyword>
<proteinExistence type="inferred from homology"/>
<evidence type="ECO:0000259" key="7">
    <source>
        <dbReference type="PROSITE" id="PS50983"/>
    </source>
</evidence>
<sequence>MLIVLLTACGSDKPKPSESPQSQGTDDAGASKQESPPAAPAEKEEPETRIVKDDLGREVEIPVSPKRIIASEFSSELMAVGVKPVGAGHNDFKVVFTQSQMEGVEPIGDPPNVEKILELAPDLIIAPTIFPEIYPEAIEQLSKIAPIFYISFDQDPIFDIFPKVADLVGKSQEAKAWIESYEKEAQTAREQVHAAIGDETVSVFRIEKGRLRIYLNRNFAGYMLHSGLQVKSPEAVLAEIEKNKNGSAVEISLEKLPEFAADHMFIIVRTEGDDQGAFKEIEQSALWKSLPAVKNKQLYFIDTDKYYGSDITTIRETMKEAAGMLTKGQAD</sequence>
<evidence type="ECO:0000256" key="2">
    <source>
        <dbReference type="ARBA" id="ARBA00008814"/>
    </source>
</evidence>
<comment type="caution">
    <text evidence="8">The sequence shown here is derived from an EMBL/GenBank/DDBJ whole genome shotgun (WGS) entry which is preliminary data.</text>
</comment>
<reference evidence="8 9" key="1">
    <citation type="submission" date="2021-07" db="EMBL/GenBank/DDBJ databases">
        <title>Paenibacillus radiodurans sp. nov., isolated from the southeastern edge of Tengger Desert.</title>
        <authorList>
            <person name="Zhang G."/>
        </authorList>
    </citation>
    <scope>NUCLEOTIDE SEQUENCE [LARGE SCALE GENOMIC DNA]</scope>
    <source>
        <strain evidence="8 9">CCM 7311</strain>
    </source>
</reference>
<dbReference type="SUPFAM" id="SSF53807">
    <property type="entry name" value="Helical backbone' metal receptor"/>
    <property type="match status" value="1"/>
</dbReference>
<evidence type="ECO:0000313" key="9">
    <source>
        <dbReference type="Proteomes" id="UP001519887"/>
    </source>
</evidence>
<dbReference type="PROSITE" id="PS50983">
    <property type="entry name" value="FE_B12_PBP"/>
    <property type="match status" value="1"/>
</dbReference>
<feature type="coiled-coil region" evidence="5">
    <location>
        <begin position="171"/>
        <end position="198"/>
    </location>
</feature>
<feature type="region of interest" description="Disordered" evidence="6">
    <location>
        <begin position="9"/>
        <end position="55"/>
    </location>
</feature>